<evidence type="ECO:0000256" key="14">
    <source>
        <dbReference type="ARBA" id="ARBA00023228"/>
    </source>
</evidence>
<evidence type="ECO:0000256" key="5">
    <source>
        <dbReference type="ARBA" id="ARBA00009598"/>
    </source>
</evidence>
<dbReference type="Proteomes" id="UP001153620">
    <property type="component" value="Chromosome 1"/>
</dbReference>
<comment type="catalytic activity">
    <reaction evidence="17">
        <text>L-aspartate(out) = L-aspartate(in)</text>
        <dbReference type="Rhea" id="RHEA:66332"/>
        <dbReference type="ChEBI" id="CHEBI:29991"/>
    </reaction>
    <physiologicalReaction direction="left-to-right" evidence="17">
        <dbReference type="Rhea" id="RHEA:66333"/>
    </physiologicalReaction>
</comment>
<evidence type="ECO:0000256" key="23">
    <source>
        <dbReference type="ARBA" id="ARBA00069713"/>
    </source>
</evidence>
<evidence type="ECO:0000256" key="25">
    <source>
        <dbReference type="ARBA" id="ARBA00081195"/>
    </source>
</evidence>
<keyword evidence="14" id="KW-0458">Lysosome</keyword>
<keyword evidence="15" id="KW-0968">Cytoplasmic vesicle</keyword>
<comment type="subcellular location">
    <subcellularLocation>
        <location evidence="2">Basolateral cell membrane</location>
        <topology evidence="2">Multi-pass membrane protein</topology>
    </subcellularLocation>
    <subcellularLocation>
        <location evidence="3">Cytoplasmic vesicle</location>
        <location evidence="3">Secretory vesicle membrane</location>
        <topology evidence="3">Multi-pass membrane protein</topology>
    </subcellularLocation>
    <subcellularLocation>
        <location evidence="1">Cytoplasmic vesicle</location>
        <location evidence="1">Secretory vesicle</location>
        <location evidence="1">Synaptic vesicle membrane</location>
    </subcellularLocation>
    <subcellularLocation>
        <location evidence="4">Lysosome membrane</location>
    </subcellularLocation>
</comment>
<dbReference type="SUPFAM" id="SSF103473">
    <property type="entry name" value="MFS general substrate transporter"/>
    <property type="match status" value="1"/>
</dbReference>
<dbReference type="GO" id="GO:0005765">
    <property type="term" value="C:lysosomal membrane"/>
    <property type="evidence" value="ECO:0007669"/>
    <property type="project" value="UniProtKB-SubCell"/>
</dbReference>
<evidence type="ECO:0000256" key="18">
    <source>
        <dbReference type="ARBA" id="ARBA00050625"/>
    </source>
</evidence>
<feature type="transmembrane region" description="Helical" evidence="27">
    <location>
        <begin position="173"/>
        <end position="194"/>
    </location>
</feature>
<keyword evidence="30" id="KW-1185">Reference proteome</keyword>
<dbReference type="InterPro" id="IPR036259">
    <property type="entry name" value="MFS_trans_sf"/>
</dbReference>
<evidence type="ECO:0000256" key="20">
    <source>
        <dbReference type="ARBA" id="ARBA00051447"/>
    </source>
</evidence>
<evidence type="ECO:0000256" key="3">
    <source>
        <dbReference type="ARBA" id="ARBA00004638"/>
    </source>
</evidence>
<evidence type="ECO:0000256" key="4">
    <source>
        <dbReference type="ARBA" id="ARBA00004656"/>
    </source>
</evidence>
<evidence type="ECO:0000256" key="9">
    <source>
        <dbReference type="ARBA" id="ARBA00022847"/>
    </source>
</evidence>
<dbReference type="Pfam" id="PF07690">
    <property type="entry name" value="MFS_1"/>
    <property type="match status" value="1"/>
</dbReference>
<dbReference type="InterPro" id="IPR020846">
    <property type="entry name" value="MFS_dom"/>
</dbReference>
<keyword evidence="12 27" id="KW-0472">Membrane</keyword>
<keyword evidence="8 27" id="KW-0812">Transmembrane</keyword>
<feature type="transmembrane region" description="Helical" evidence="27">
    <location>
        <begin position="80"/>
        <end position="100"/>
    </location>
</feature>
<evidence type="ECO:0000256" key="24">
    <source>
        <dbReference type="ARBA" id="ARBA00080244"/>
    </source>
</evidence>
<comment type="function">
    <text evidence="22">Receptor for CM101, a polysaccharide produced by group B Streptococcus with antipathoangiogenic properties.</text>
</comment>
<keyword evidence="10 27" id="KW-1133">Transmembrane helix</keyword>
<feature type="transmembrane region" description="Helical" evidence="27">
    <location>
        <begin position="25"/>
        <end position="45"/>
    </location>
</feature>
<dbReference type="Gene3D" id="1.20.1250.20">
    <property type="entry name" value="MFS general substrate transporter like domains"/>
    <property type="match status" value="2"/>
</dbReference>
<evidence type="ECO:0000256" key="10">
    <source>
        <dbReference type="ARBA" id="ARBA00022989"/>
    </source>
</evidence>
<comment type="catalytic activity">
    <reaction evidence="20">
        <text>L-glutamate(out) = L-glutamate(in)</text>
        <dbReference type="Rhea" id="RHEA:66336"/>
        <dbReference type="ChEBI" id="CHEBI:29985"/>
    </reaction>
    <physiologicalReaction direction="left-to-right" evidence="20">
        <dbReference type="Rhea" id="RHEA:66337"/>
    </physiologicalReaction>
</comment>
<reference evidence="29" key="2">
    <citation type="submission" date="2022-10" db="EMBL/GenBank/DDBJ databases">
        <authorList>
            <consortium name="ENA_rothamsted_submissions"/>
            <consortium name="culmorum"/>
            <person name="King R."/>
        </authorList>
    </citation>
    <scope>NUCLEOTIDE SEQUENCE</scope>
</reference>
<comment type="similarity">
    <text evidence="5">Belongs to the major facilitator superfamily. Organophosphate:Pi antiporter (OPA) (TC 2.A.1.4) family.</text>
</comment>
<feature type="transmembrane region" description="Helical" evidence="27">
    <location>
        <begin position="395"/>
        <end position="418"/>
    </location>
</feature>
<evidence type="ECO:0000256" key="11">
    <source>
        <dbReference type="ARBA" id="ARBA00023018"/>
    </source>
</evidence>
<dbReference type="EMBL" id="OU895877">
    <property type="protein sequence ID" value="CAG9801296.1"/>
    <property type="molecule type" value="Genomic_DNA"/>
</dbReference>
<dbReference type="GO" id="GO:0016323">
    <property type="term" value="C:basolateral plasma membrane"/>
    <property type="evidence" value="ECO:0007669"/>
    <property type="project" value="UniProtKB-SubCell"/>
</dbReference>
<dbReference type="GO" id="GO:0015293">
    <property type="term" value="F:symporter activity"/>
    <property type="evidence" value="ECO:0007669"/>
    <property type="project" value="UniProtKB-KW"/>
</dbReference>
<evidence type="ECO:0000256" key="26">
    <source>
        <dbReference type="ARBA" id="ARBA00081925"/>
    </source>
</evidence>
<evidence type="ECO:0000256" key="2">
    <source>
        <dbReference type="ARBA" id="ARBA00004554"/>
    </source>
</evidence>
<dbReference type="GO" id="GO:0046942">
    <property type="term" value="P:carboxylic acid transport"/>
    <property type="evidence" value="ECO:0007669"/>
    <property type="project" value="UniProtKB-ARBA"/>
</dbReference>
<evidence type="ECO:0000256" key="6">
    <source>
        <dbReference type="ARBA" id="ARBA00022448"/>
    </source>
</evidence>
<feature type="transmembrane region" description="Helical" evidence="27">
    <location>
        <begin position="298"/>
        <end position="317"/>
    </location>
</feature>
<evidence type="ECO:0000313" key="30">
    <source>
        <dbReference type="Proteomes" id="UP001153620"/>
    </source>
</evidence>
<keyword evidence="6" id="KW-0813">Transport</keyword>
<evidence type="ECO:0000256" key="13">
    <source>
        <dbReference type="ARBA" id="ARBA00023180"/>
    </source>
</evidence>
<evidence type="ECO:0000256" key="16">
    <source>
        <dbReference type="ARBA" id="ARBA00050101"/>
    </source>
</evidence>
<name>A0A9N9WRH6_9DIPT</name>
<feature type="transmembrane region" description="Helical" evidence="27">
    <location>
        <begin position="131"/>
        <end position="152"/>
    </location>
</feature>
<evidence type="ECO:0000256" key="8">
    <source>
        <dbReference type="ARBA" id="ARBA00022692"/>
    </source>
</evidence>
<comment type="catalytic activity">
    <reaction evidence="19">
        <text>N-acetyl-L-aspartyl-L-glutamate(out) = N-acetyl-L-aspartyl-L-glutamate(in)</text>
        <dbReference type="Rhea" id="RHEA:72599"/>
        <dbReference type="ChEBI" id="CHEBI:76931"/>
    </reaction>
    <physiologicalReaction direction="left-to-right" evidence="19">
        <dbReference type="Rhea" id="RHEA:72600"/>
    </physiologicalReaction>
</comment>
<evidence type="ECO:0000256" key="15">
    <source>
        <dbReference type="ARBA" id="ARBA00023329"/>
    </source>
</evidence>
<dbReference type="PANTHER" id="PTHR11662:SF455">
    <property type="entry name" value="GH23975P"/>
    <property type="match status" value="1"/>
</dbReference>
<feature type="transmembrane region" description="Helical" evidence="27">
    <location>
        <begin position="200"/>
        <end position="218"/>
    </location>
</feature>
<comment type="catalytic activity">
    <reaction evidence="16">
        <text>2 nitrate(out) + H(+)(out) = 2 nitrate(in) + H(+)(in)</text>
        <dbReference type="Rhea" id="RHEA:71539"/>
        <dbReference type="ChEBI" id="CHEBI:15378"/>
        <dbReference type="ChEBI" id="CHEBI:17632"/>
    </reaction>
    <physiologicalReaction direction="left-to-right" evidence="16">
        <dbReference type="Rhea" id="RHEA:71540"/>
    </physiologicalReaction>
</comment>
<dbReference type="GO" id="GO:0030672">
    <property type="term" value="C:synaptic vesicle membrane"/>
    <property type="evidence" value="ECO:0007669"/>
    <property type="project" value="UniProtKB-SubCell"/>
</dbReference>
<evidence type="ECO:0000259" key="28">
    <source>
        <dbReference type="PROSITE" id="PS50850"/>
    </source>
</evidence>
<dbReference type="InterPro" id="IPR050382">
    <property type="entry name" value="MFS_Na/Anion_cotransporter"/>
</dbReference>
<evidence type="ECO:0000256" key="21">
    <source>
        <dbReference type="ARBA" id="ARBA00051612"/>
    </source>
</evidence>
<dbReference type="GO" id="GO:0006820">
    <property type="term" value="P:monoatomic anion transport"/>
    <property type="evidence" value="ECO:0007669"/>
    <property type="project" value="TreeGrafter"/>
</dbReference>
<feature type="transmembrane region" description="Helical" evidence="27">
    <location>
        <begin position="430"/>
        <end position="449"/>
    </location>
</feature>
<gene>
    <name evidence="29" type="ORF">CHIRRI_LOCUS4227</name>
</gene>
<dbReference type="AlphaFoldDB" id="A0A9N9WRH6"/>
<dbReference type="InterPro" id="IPR000849">
    <property type="entry name" value="Sugar_P_transporter"/>
</dbReference>
<comment type="catalytic activity">
    <reaction evidence="18">
        <text>N-acetylneuraminate(in) + H(+)(in) = N-acetylneuraminate(out) + H(+)(out)</text>
        <dbReference type="Rhea" id="RHEA:28987"/>
        <dbReference type="ChEBI" id="CHEBI:15378"/>
        <dbReference type="ChEBI" id="CHEBI:35418"/>
    </reaction>
    <physiologicalReaction direction="right-to-left" evidence="18">
        <dbReference type="Rhea" id="RHEA:28989"/>
    </physiologicalReaction>
</comment>
<sequence length="482" mass="54053">MPIEVKDDKGNVITESLPIWKKRRYLLVMLVFFGFINIYTLRINLSVGIVAMTENKLIVHENGTEEWYKEFDWNTKQQGLVLSSFFYGYICTQFIGGIIAAKIGGHIILGLGIFITAVLTLLSPIAARTGIGAFVALRVLMGLAEGFTFPCMHQIWSKWAPPLERSRMAAIQYAGTFIGMVISLSTCGILADTYGWESVFYVYGIVGCIWYVFWLAIARASPANDRFISDEEKRYIEACLAQTKSTPTAKNIPYKDIFTSAAVWAIAASHFAENWGVYTMLTQLPLFFKHNLEFDLSGSGFIAAVPYLVLGIMLFLVGYLADWFQERKILTTSQVRRYFNCLAFVSQTTFMMLAAYQQNRVLIIVFITFGASLGALSICGYGVNHLDIAPQYASVLMGISNTVATIPGIISPLIAGFIVTEQTNASQWKWIFILTSCVYCCGCLIYWFFASGELQPWAKEKTEEIVEKKINESSSETEVTRF</sequence>
<evidence type="ECO:0000256" key="27">
    <source>
        <dbReference type="SAM" id="Phobius"/>
    </source>
</evidence>
<organism evidence="29 30">
    <name type="scientific">Chironomus riparius</name>
    <dbReference type="NCBI Taxonomy" id="315576"/>
    <lineage>
        <taxon>Eukaryota</taxon>
        <taxon>Metazoa</taxon>
        <taxon>Ecdysozoa</taxon>
        <taxon>Arthropoda</taxon>
        <taxon>Hexapoda</taxon>
        <taxon>Insecta</taxon>
        <taxon>Pterygota</taxon>
        <taxon>Neoptera</taxon>
        <taxon>Endopterygota</taxon>
        <taxon>Diptera</taxon>
        <taxon>Nematocera</taxon>
        <taxon>Chironomoidea</taxon>
        <taxon>Chironomidae</taxon>
        <taxon>Chironominae</taxon>
        <taxon>Chironomus</taxon>
    </lineage>
</organism>
<keyword evidence="13" id="KW-0325">Glycoprotein</keyword>
<dbReference type="PROSITE" id="PS50850">
    <property type="entry name" value="MFS"/>
    <property type="match status" value="1"/>
</dbReference>
<evidence type="ECO:0000256" key="7">
    <source>
        <dbReference type="ARBA" id="ARBA00022475"/>
    </source>
</evidence>
<keyword evidence="11" id="KW-0770">Synapse</keyword>
<keyword evidence="7" id="KW-1003">Cell membrane</keyword>
<feature type="domain" description="Major facilitator superfamily (MFS) profile" evidence="28">
    <location>
        <begin position="26"/>
        <end position="454"/>
    </location>
</feature>
<reference evidence="29" key="1">
    <citation type="submission" date="2022-01" db="EMBL/GenBank/DDBJ databases">
        <authorList>
            <person name="King R."/>
        </authorList>
    </citation>
    <scope>NUCLEOTIDE SEQUENCE</scope>
</reference>
<dbReference type="InterPro" id="IPR011701">
    <property type="entry name" value="MFS"/>
</dbReference>
<feature type="transmembrane region" description="Helical" evidence="27">
    <location>
        <begin position="107"/>
        <end position="125"/>
    </location>
</feature>
<evidence type="ECO:0000256" key="22">
    <source>
        <dbReference type="ARBA" id="ARBA00056891"/>
    </source>
</evidence>
<keyword evidence="9" id="KW-0769">Symport</keyword>
<evidence type="ECO:0000256" key="1">
    <source>
        <dbReference type="ARBA" id="ARBA00004432"/>
    </source>
</evidence>
<feature type="transmembrane region" description="Helical" evidence="27">
    <location>
        <begin position="362"/>
        <end position="383"/>
    </location>
</feature>
<dbReference type="PANTHER" id="PTHR11662">
    <property type="entry name" value="SOLUTE CARRIER FAMILY 17"/>
    <property type="match status" value="1"/>
</dbReference>
<dbReference type="PIRSF" id="PIRSF002808">
    <property type="entry name" value="Hexose_phosphate_transp"/>
    <property type="match status" value="1"/>
</dbReference>
<comment type="catalytic activity">
    <reaction evidence="21">
        <text>D-glucuronate(out) + H(+)(out) = D-glucuronate(in) + H(+)(in)</text>
        <dbReference type="Rhea" id="RHEA:72591"/>
        <dbReference type="ChEBI" id="CHEBI:15378"/>
        <dbReference type="ChEBI" id="CHEBI:58720"/>
    </reaction>
    <physiologicalReaction direction="left-to-right" evidence="21">
        <dbReference type="Rhea" id="RHEA:72592"/>
    </physiologicalReaction>
</comment>
<evidence type="ECO:0000256" key="12">
    <source>
        <dbReference type="ARBA" id="ARBA00023136"/>
    </source>
</evidence>
<dbReference type="FunFam" id="1.20.1250.20:FF:000067">
    <property type="entry name" value="sialin isoform X2"/>
    <property type="match status" value="1"/>
</dbReference>
<protein>
    <recommendedName>
        <fullName evidence="23">Sialin</fullName>
    </recommendedName>
    <alternativeName>
        <fullName evidence="26">H(+)/nitrate cotransporter</fullName>
    </alternativeName>
    <alternativeName>
        <fullName evidence="24">H(+)/sialic acid cotransporter</fullName>
    </alternativeName>
    <alternativeName>
        <fullName evidence="25">Vesicular excitatory amino acid transporter</fullName>
    </alternativeName>
</protein>
<dbReference type="CDD" id="cd17318">
    <property type="entry name" value="MFS_SLC17"/>
    <property type="match status" value="1"/>
</dbReference>
<dbReference type="OrthoDB" id="2985014at2759"/>
<evidence type="ECO:0000256" key="17">
    <source>
        <dbReference type="ARBA" id="ARBA00050554"/>
    </source>
</evidence>
<evidence type="ECO:0000313" key="29">
    <source>
        <dbReference type="EMBL" id="CAG9801296.1"/>
    </source>
</evidence>
<proteinExistence type="inferred from homology"/>
<evidence type="ECO:0000256" key="19">
    <source>
        <dbReference type="ARBA" id="ARBA00051403"/>
    </source>
</evidence>
<accession>A0A9N9WRH6</accession>
<dbReference type="FunFam" id="1.20.1250.20:FF:000003">
    <property type="entry name" value="Solute carrier family 17 member 3"/>
    <property type="match status" value="1"/>
</dbReference>